<reference evidence="3" key="1">
    <citation type="journal article" date="2018" name="Nat. Microbiol.">
        <title>Leveraging single-cell genomics to expand the fungal tree of life.</title>
        <authorList>
            <person name="Ahrendt S.R."/>
            <person name="Quandt C.A."/>
            <person name="Ciobanu D."/>
            <person name="Clum A."/>
            <person name="Salamov A."/>
            <person name="Andreopoulos B."/>
            <person name="Cheng J.F."/>
            <person name="Woyke T."/>
            <person name="Pelin A."/>
            <person name="Henrissat B."/>
            <person name="Reynolds N.K."/>
            <person name="Benny G.L."/>
            <person name="Smith M.E."/>
            <person name="James T.Y."/>
            <person name="Grigoriev I.V."/>
        </authorList>
    </citation>
    <scope>NUCLEOTIDE SEQUENCE [LARGE SCALE GENOMIC DNA]</scope>
</reference>
<sequence length="321" mass="34776">MTQPNDDSDLPGYSPPSAGDVVPIDEKKRPVIPERPHLNSEHPAAGPSTPTYPSAAEEKQRQCLPDNPFPAAPSSSTPPTTAPSDSPPIYEATTAAPPPPPQNYPPPAAFVNPPPQGSSKLAPTAGVVLQPGGTVFVGNGTVSTSMKGGVQPLMFNLYRDQWRNFTVMAGDQVTPLYFLQVAPMSVNDKLDLALRRWSPTGPIVYLITKLPRTWDFITVDPANPSNIVNVTRGGALNPKFTFHGYDGKRYAWKPHIGTSTPGNMDLICYDPVKSLVAQYARAQQRWIQEGVFMMYPGATHMQDLVISTGLTCLEWEVAMGL</sequence>
<proteinExistence type="predicted"/>
<gene>
    <name evidence="2" type="ORF">BDK51DRAFT_41542</name>
</gene>
<dbReference type="AlphaFoldDB" id="A0A4P9W8A0"/>
<evidence type="ECO:0000313" key="3">
    <source>
        <dbReference type="Proteomes" id="UP000269721"/>
    </source>
</evidence>
<feature type="compositionally biased region" description="Basic and acidic residues" evidence="1">
    <location>
        <begin position="24"/>
        <end position="40"/>
    </location>
</feature>
<keyword evidence="3" id="KW-1185">Reference proteome</keyword>
<dbReference type="Proteomes" id="UP000269721">
    <property type="component" value="Unassembled WGS sequence"/>
</dbReference>
<accession>A0A4P9W8A0</accession>
<dbReference type="EMBL" id="KZ998243">
    <property type="protein sequence ID" value="RKO86386.1"/>
    <property type="molecule type" value="Genomic_DNA"/>
</dbReference>
<evidence type="ECO:0000313" key="2">
    <source>
        <dbReference type="EMBL" id="RKO86386.1"/>
    </source>
</evidence>
<evidence type="ECO:0000256" key="1">
    <source>
        <dbReference type="SAM" id="MobiDB-lite"/>
    </source>
</evidence>
<organism evidence="2 3">
    <name type="scientific">Blyttiomyces helicus</name>
    <dbReference type="NCBI Taxonomy" id="388810"/>
    <lineage>
        <taxon>Eukaryota</taxon>
        <taxon>Fungi</taxon>
        <taxon>Fungi incertae sedis</taxon>
        <taxon>Chytridiomycota</taxon>
        <taxon>Chytridiomycota incertae sedis</taxon>
        <taxon>Chytridiomycetes</taxon>
        <taxon>Chytridiomycetes incertae sedis</taxon>
        <taxon>Blyttiomyces</taxon>
    </lineage>
</organism>
<feature type="compositionally biased region" description="Low complexity" evidence="1">
    <location>
        <begin position="72"/>
        <end position="95"/>
    </location>
</feature>
<feature type="region of interest" description="Disordered" evidence="1">
    <location>
        <begin position="1"/>
        <end position="119"/>
    </location>
</feature>
<name>A0A4P9W8A0_9FUNG</name>
<feature type="compositionally biased region" description="Pro residues" evidence="1">
    <location>
        <begin position="96"/>
        <end position="116"/>
    </location>
</feature>
<protein>
    <submittedName>
        <fullName evidence="2">Uncharacterized protein</fullName>
    </submittedName>
</protein>